<dbReference type="RefSeq" id="WP_341408571.1">
    <property type="nucleotide sequence ID" value="NZ_JBBUTH010000001.1"/>
</dbReference>
<keyword evidence="2" id="KW-0067">ATP-binding</keyword>
<gene>
    <name evidence="2" type="ORF">AACH10_01455</name>
</gene>
<accession>A0ABU9CAK0</accession>
<protein>
    <submittedName>
        <fullName evidence="2">ATP-binding protein</fullName>
    </submittedName>
</protein>
<reference evidence="2 3" key="1">
    <citation type="submission" date="2024-04" db="EMBL/GenBank/DDBJ databases">
        <title>Novel species of the genus Ideonella isolated from streams.</title>
        <authorList>
            <person name="Lu H."/>
        </authorList>
    </citation>
    <scope>NUCLEOTIDE SEQUENCE [LARGE SCALE GENOMIC DNA]</scope>
    <source>
        <strain evidence="2 3">DXS22W</strain>
    </source>
</reference>
<dbReference type="EMBL" id="JBBUTH010000001">
    <property type="protein sequence ID" value="MEK8048898.1"/>
    <property type="molecule type" value="Genomic_DNA"/>
</dbReference>
<dbReference type="PANTHER" id="PTHR37512:SF1">
    <property type="entry name" value="NADR_TTD14 AAA DOMAIN-CONTAINING PROTEIN"/>
    <property type="match status" value="1"/>
</dbReference>
<evidence type="ECO:0000259" key="1">
    <source>
        <dbReference type="Pfam" id="PF13521"/>
    </source>
</evidence>
<sequence length="185" mass="19629">MSGGTTPRPARVIGILGAESTGKTALAQALASQLAAATGLRCTWVSEWLRHWCEAEGRTPRADEQADIARAQHARIDAAAATHDLVIADTTALMTAVYSQQFFGDDGLDTLAVALHRRCDATLLTAPDLAWQPDPLRDGPAVRAQVDTRLRDMLTRHALPWHGVQGLGAARVGSALAALAPLLAR</sequence>
<dbReference type="InterPro" id="IPR052735">
    <property type="entry name" value="NAD_biosynth-regulator"/>
</dbReference>
<feature type="domain" description="NadR/Ttd14 AAA" evidence="1">
    <location>
        <begin position="13"/>
        <end position="166"/>
    </location>
</feature>
<dbReference type="InterPro" id="IPR027417">
    <property type="entry name" value="P-loop_NTPase"/>
</dbReference>
<comment type="caution">
    <text evidence="2">The sequence shown here is derived from an EMBL/GenBank/DDBJ whole genome shotgun (WGS) entry which is preliminary data.</text>
</comment>
<dbReference type="PANTHER" id="PTHR37512">
    <property type="entry name" value="TRIFUNCTIONAL NAD BIOSYNTHESIS/REGULATOR PROTEIN NADR"/>
    <property type="match status" value="1"/>
</dbReference>
<dbReference type="SUPFAM" id="SSF52540">
    <property type="entry name" value="P-loop containing nucleoside triphosphate hydrolases"/>
    <property type="match status" value="1"/>
</dbReference>
<dbReference type="GO" id="GO:0005524">
    <property type="term" value="F:ATP binding"/>
    <property type="evidence" value="ECO:0007669"/>
    <property type="project" value="UniProtKB-KW"/>
</dbReference>
<dbReference type="Pfam" id="PF13521">
    <property type="entry name" value="AAA_28"/>
    <property type="match status" value="1"/>
</dbReference>
<name>A0ABU9CAK0_9BURK</name>
<evidence type="ECO:0000313" key="2">
    <source>
        <dbReference type="EMBL" id="MEK8048898.1"/>
    </source>
</evidence>
<evidence type="ECO:0000313" key="3">
    <source>
        <dbReference type="Proteomes" id="UP001365405"/>
    </source>
</evidence>
<dbReference type="Proteomes" id="UP001365405">
    <property type="component" value="Unassembled WGS sequence"/>
</dbReference>
<dbReference type="Gene3D" id="3.40.50.300">
    <property type="entry name" value="P-loop containing nucleotide triphosphate hydrolases"/>
    <property type="match status" value="1"/>
</dbReference>
<proteinExistence type="predicted"/>
<keyword evidence="2" id="KW-0547">Nucleotide-binding</keyword>
<keyword evidence="3" id="KW-1185">Reference proteome</keyword>
<dbReference type="InterPro" id="IPR038727">
    <property type="entry name" value="NadR/Ttd14_AAA_dom"/>
</dbReference>
<organism evidence="2 3">
    <name type="scientific">Pseudaquabacterium inlustre</name>
    <dbReference type="NCBI Taxonomy" id="2984192"/>
    <lineage>
        <taxon>Bacteria</taxon>
        <taxon>Pseudomonadati</taxon>
        <taxon>Pseudomonadota</taxon>
        <taxon>Betaproteobacteria</taxon>
        <taxon>Burkholderiales</taxon>
        <taxon>Sphaerotilaceae</taxon>
        <taxon>Pseudaquabacterium</taxon>
    </lineage>
</organism>